<name>A0ABR3PW67_9TREE</name>
<dbReference type="Proteomes" id="UP001565368">
    <property type="component" value="Unassembled WGS sequence"/>
</dbReference>
<dbReference type="EMBL" id="JBBXJM010000006">
    <property type="protein sequence ID" value="KAL1406592.1"/>
    <property type="molecule type" value="Genomic_DNA"/>
</dbReference>
<gene>
    <name evidence="1" type="ORF">Q8F55_008298</name>
</gene>
<comment type="caution">
    <text evidence="1">The sequence shown here is derived from an EMBL/GenBank/DDBJ whole genome shotgun (WGS) entry which is preliminary data.</text>
</comment>
<accession>A0ABR3PW67</accession>
<evidence type="ECO:0000313" key="2">
    <source>
        <dbReference type="Proteomes" id="UP001565368"/>
    </source>
</evidence>
<evidence type="ECO:0000313" key="1">
    <source>
        <dbReference type="EMBL" id="KAL1406592.1"/>
    </source>
</evidence>
<dbReference type="GeneID" id="95989341"/>
<dbReference type="RefSeq" id="XP_069206536.1">
    <property type="nucleotide sequence ID" value="XM_069356695.1"/>
</dbReference>
<protein>
    <submittedName>
        <fullName evidence="1">Uncharacterized protein</fullName>
    </submittedName>
</protein>
<organism evidence="1 2">
    <name type="scientific">Vanrija albida</name>
    <dbReference type="NCBI Taxonomy" id="181172"/>
    <lineage>
        <taxon>Eukaryota</taxon>
        <taxon>Fungi</taxon>
        <taxon>Dikarya</taxon>
        <taxon>Basidiomycota</taxon>
        <taxon>Agaricomycotina</taxon>
        <taxon>Tremellomycetes</taxon>
        <taxon>Trichosporonales</taxon>
        <taxon>Trichosporonaceae</taxon>
        <taxon>Vanrija</taxon>
    </lineage>
</organism>
<reference evidence="1 2" key="1">
    <citation type="submission" date="2023-08" db="EMBL/GenBank/DDBJ databases">
        <title>Annotated Genome Sequence of Vanrija albida AlHP1.</title>
        <authorList>
            <person name="Herzog R."/>
        </authorList>
    </citation>
    <scope>NUCLEOTIDE SEQUENCE [LARGE SCALE GENOMIC DNA]</scope>
    <source>
        <strain evidence="1 2">AlHP1</strain>
    </source>
</reference>
<proteinExistence type="predicted"/>
<sequence length="164" mass="17508">MSCPSHRSRSNPGAMRVPSVPVSPAAWAESHAKAFSVGHVRAAPDAMALLESVRARLEPEYTRAVLHAYAGSKLARGRPPARVNAKLLALERQYPLYAPDFAAVRTALDLPLCMILGPTTPGYDAENPFHYAHRGRVPPPPAYDDGLPGYAEPSGLATLPGYAA</sequence>
<keyword evidence="2" id="KW-1185">Reference proteome</keyword>